<gene>
    <name evidence="1" type="ORF">HNP63_001048</name>
</gene>
<organism evidence="1 2">
    <name type="scientific">Borreliella afzelii</name>
    <name type="common">Borrelia afzelii</name>
    <dbReference type="NCBI Taxonomy" id="29518"/>
    <lineage>
        <taxon>Bacteria</taxon>
        <taxon>Pseudomonadati</taxon>
        <taxon>Spirochaetota</taxon>
        <taxon>Spirochaetia</taxon>
        <taxon>Spirochaetales</taxon>
        <taxon>Borreliaceae</taxon>
        <taxon>Borreliella</taxon>
    </lineage>
</organism>
<reference evidence="1 2" key="1">
    <citation type="submission" date="2020-08" db="EMBL/GenBank/DDBJ databases">
        <title>Genomic Encyclopedia of Type Strains, Phase IV (KMG-IV): sequencing the most valuable type-strain genomes for metagenomic binning, comparative biology and taxonomic classification.</title>
        <authorList>
            <person name="Goeker M."/>
        </authorList>
    </citation>
    <scope>NUCLEOTIDE SEQUENCE [LARGE SCALE GENOMIC DNA]</scope>
    <source>
        <strain evidence="1 2">DSM 10508</strain>
    </source>
</reference>
<evidence type="ECO:0000313" key="2">
    <source>
        <dbReference type="Proteomes" id="UP000529652"/>
    </source>
</evidence>
<proteinExistence type="predicted"/>
<comment type="caution">
    <text evidence="1">The sequence shown here is derived from an EMBL/GenBank/DDBJ whole genome shotgun (WGS) entry which is preliminary data.</text>
</comment>
<name>A0AB34Z698_BORAF</name>
<evidence type="ECO:0000313" key="1">
    <source>
        <dbReference type="EMBL" id="MBB5141627.1"/>
    </source>
</evidence>
<dbReference type="Proteomes" id="UP000529652">
    <property type="component" value="Unassembled WGS sequence"/>
</dbReference>
<dbReference type="AlphaFoldDB" id="A0AB34Z698"/>
<sequence>MGLKDYKNFKGFLNLDIKINKKIIIKPISKIKNYKQLEKFVYNLIKEYTKNSKETLPNSLIIPSKDYYGFKNSSIKIKTEDLENEFKKIVGKDFKVLDLIYSNKEENEKYGINTNRYVLYRYSKDNLEIKVDYLILSNPDYFPDYFNDFETSQIMFGRFSPIIIEKPEPIIYFDYYNFILLVIE</sequence>
<dbReference type="RefSeq" id="WP_183227394.1">
    <property type="nucleotide sequence ID" value="NZ_CAXOVT010000003.1"/>
</dbReference>
<accession>A0AB34Z698</accession>
<protein>
    <submittedName>
        <fullName evidence="1">Uncharacterized protein</fullName>
    </submittedName>
</protein>
<dbReference type="EMBL" id="JACHGM010000006">
    <property type="protein sequence ID" value="MBB5141627.1"/>
    <property type="molecule type" value="Genomic_DNA"/>
</dbReference>